<proteinExistence type="predicted"/>
<name>A0ACB8GP66_PSICU</name>
<sequence>MTDLLDYTLSHLSSVKIDTEDLASFSRQISLFLVGIIILSSIRLVLRGATRALRVTSRNLAASLMLLVLAQIMGMYLLSTLVQMRSSFPPPPPPPSHPSSSTDAAPENLFSTIPQYELFGALFDWSFLVAAGASVFVRWGAERVNGHGEAD</sequence>
<evidence type="ECO:0000313" key="2">
    <source>
        <dbReference type="Proteomes" id="UP000664032"/>
    </source>
</evidence>
<organism evidence="1 2">
    <name type="scientific">Psilocybe cubensis</name>
    <name type="common">Psychedelic mushroom</name>
    <name type="synonym">Stropharia cubensis</name>
    <dbReference type="NCBI Taxonomy" id="181762"/>
    <lineage>
        <taxon>Eukaryota</taxon>
        <taxon>Fungi</taxon>
        <taxon>Dikarya</taxon>
        <taxon>Basidiomycota</taxon>
        <taxon>Agaricomycotina</taxon>
        <taxon>Agaricomycetes</taxon>
        <taxon>Agaricomycetidae</taxon>
        <taxon>Agaricales</taxon>
        <taxon>Agaricineae</taxon>
        <taxon>Strophariaceae</taxon>
        <taxon>Psilocybe</taxon>
    </lineage>
</organism>
<keyword evidence="2" id="KW-1185">Reference proteome</keyword>
<dbReference type="Proteomes" id="UP000664032">
    <property type="component" value="Unassembled WGS sequence"/>
</dbReference>
<reference evidence="1" key="1">
    <citation type="submission" date="2021-10" db="EMBL/GenBank/DDBJ databases">
        <title>Psilocybe cubensis genome.</title>
        <authorList>
            <person name="Mckernan K.J."/>
            <person name="Crawford S."/>
            <person name="Trippe A."/>
            <person name="Kane L.T."/>
            <person name="Mclaughlin S."/>
        </authorList>
    </citation>
    <scope>NUCLEOTIDE SEQUENCE</scope>
    <source>
        <strain evidence="1">MGC-MH-2018</strain>
    </source>
</reference>
<accession>A0ACB8GP66</accession>
<protein>
    <submittedName>
        <fullName evidence="1">Golgi pH regulator</fullName>
    </submittedName>
</protein>
<dbReference type="EMBL" id="JAFIQS020000010">
    <property type="protein sequence ID" value="KAH9476839.1"/>
    <property type="molecule type" value="Genomic_DNA"/>
</dbReference>
<gene>
    <name evidence="1" type="ORF">JR316_0010754</name>
</gene>
<evidence type="ECO:0000313" key="1">
    <source>
        <dbReference type="EMBL" id="KAH9476839.1"/>
    </source>
</evidence>
<comment type="caution">
    <text evidence="1">The sequence shown here is derived from an EMBL/GenBank/DDBJ whole genome shotgun (WGS) entry which is preliminary data.</text>
</comment>